<evidence type="ECO:0008006" key="5">
    <source>
        <dbReference type="Google" id="ProtNLM"/>
    </source>
</evidence>
<proteinExistence type="predicted"/>
<evidence type="ECO:0000313" key="3">
    <source>
        <dbReference type="EMBL" id="TDQ64760.1"/>
    </source>
</evidence>
<keyword evidence="2" id="KW-0472">Membrane</keyword>
<evidence type="ECO:0000313" key="4">
    <source>
        <dbReference type="Proteomes" id="UP000295705"/>
    </source>
</evidence>
<feature type="transmembrane region" description="Helical" evidence="2">
    <location>
        <begin position="141"/>
        <end position="165"/>
    </location>
</feature>
<feature type="compositionally biased region" description="Low complexity" evidence="1">
    <location>
        <begin position="1"/>
        <end position="15"/>
    </location>
</feature>
<feature type="transmembrane region" description="Helical" evidence="2">
    <location>
        <begin position="65"/>
        <end position="87"/>
    </location>
</feature>
<keyword evidence="2" id="KW-1133">Transmembrane helix</keyword>
<feature type="transmembrane region" description="Helical" evidence="2">
    <location>
        <begin position="99"/>
        <end position="129"/>
    </location>
</feature>
<feature type="transmembrane region" description="Helical" evidence="2">
    <location>
        <begin position="26"/>
        <end position="45"/>
    </location>
</feature>
<dbReference type="AlphaFoldDB" id="A0A4R6VQQ6"/>
<accession>A0A4R6VQQ6</accession>
<dbReference type="RefSeq" id="WP_345339923.1">
    <property type="nucleotide sequence ID" value="NZ_BAABHR010000015.1"/>
</dbReference>
<sequence length="230" mass="22353">MVTMATTAADTSAATTDRRGTGGPPLWIPALAYGVLTVVGAALYAGPRPRAAPETALALQQASGVGGAIATVLLFASAAPLAVWTAAVYQRLHVLGARVAGPVIALAGGLLAAGAMLASGAVGATAIAVAPAGDAGVAGALAQLGFAAGAAGFATPFALLVAGVAVPGMVLGLLPRWLGVVGLVIAVLGVVAALTLVVPAVSPVLPVVRFGGLLWMLAVSVVLPKHRTRR</sequence>
<organism evidence="3 4">
    <name type="scientific">Actinomycetospora succinea</name>
    <dbReference type="NCBI Taxonomy" id="663603"/>
    <lineage>
        <taxon>Bacteria</taxon>
        <taxon>Bacillati</taxon>
        <taxon>Actinomycetota</taxon>
        <taxon>Actinomycetes</taxon>
        <taxon>Pseudonocardiales</taxon>
        <taxon>Pseudonocardiaceae</taxon>
        <taxon>Actinomycetospora</taxon>
    </lineage>
</organism>
<feature type="region of interest" description="Disordered" evidence="1">
    <location>
        <begin position="1"/>
        <end position="20"/>
    </location>
</feature>
<gene>
    <name evidence="3" type="ORF">EV188_1017</name>
</gene>
<keyword evidence="2" id="KW-0812">Transmembrane</keyword>
<keyword evidence="4" id="KW-1185">Reference proteome</keyword>
<dbReference type="Proteomes" id="UP000295705">
    <property type="component" value="Unassembled WGS sequence"/>
</dbReference>
<feature type="transmembrane region" description="Helical" evidence="2">
    <location>
        <begin position="177"/>
        <end position="198"/>
    </location>
</feature>
<evidence type="ECO:0000256" key="2">
    <source>
        <dbReference type="SAM" id="Phobius"/>
    </source>
</evidence>
<name>A0A4R6VQQ6_9PSEU</name>
<feature type="transmembrane region" description="Helical" evidence="2">
    <location>
        <begin position="204"/>
        <end position="223"/>
    </location>
</feature>
<dbReference type="EMBL" id="SNYO01000001">
    <property type="protein sequence ID" value="TDQ64760.1"/>
    <property type="molecule type" value="Genomic_DNA"/>
</dbReference>
<reference evidence="3 4" key="1">
    <citation type="submission" date="2019-03" db="EMBL/GenBank/DDBJ databases">
        <title>Genomic Encyclopedia of Type Strains, Phase IV (KMG-IV): sequencing the most valuable type-strain genomes for metagenomic binning, comparative biology and taxonomic classification.</title>
        <authorList>
            <person name="Goeker M."/>
        </authorList>
    </citation>
    <scope>NUCLEOTIDE SEQUENCE [LARGE SCALE GENOMIC DNA]</scope>
    <source>
        <strain evidence="3 4">DSM 45775</strain>
    </source>
</reference>
<protein>
    <recommendedName>
        <fullName evidence="5">DUF4386 domain-containing protein</fullName>
    </recommendedName>
</protein>
<comment type="caution">
    <text evidence="3">The sequence shown here is derived from an EMBL/GenBank/DDBJ whole genome shotgun (WGS) entry which is preliminary data.</text>
</comment>
<evidence type="ECO:0000256" key="1">
    <source>
        <dbReference type="SAM" id="MobiDB-lite"/>
    </source>
</evidence>